<name>A0AAV7BWU9_ENGPU</name>
<accession>A0AAV7BWU9</accession>
<gene>
    <name evidence="1" type="ORF">GDO81_010060</name>
</gene>
<comment type="caution">
    <text evidence="1">The sequence shown here is derived from an EMBL/GenBank/DDBJ whole genome shotgun (WGS) entry which is preliminary data.</text>
</comment>
<organism evidence="1 2">
    <name type="scientific">Engystomops pustulosus</name>
    <name type="common">Tungara frog</name>
    <name type="synonym">Physalaemus pustulosus</name>
    <dbReference type="NCBI Taxonomy" id="76066"/>
    <lineage>
        <taxon>Eukaryota</taxon>
        <taxon>Metazoa</taxon>
        <taxon>Chordata</taxon>
        <taxon>Craniata</taxon>
        <taxon>Vertebrata</taxon>
        <taxon>Euteleostomi</taxon>
        <taxon>Amphibia</taxon>
        <taxon>Batrachia</taxon>
        <taxon>Anura</taxon>
        <taxon>Neobatrachia</taxon>
        <taxon>Hyloidea</taxon>
        <taxon>Leptodactylidae</taxon>
        <taxon>Leiuperinae</taxon>
        <taxon>Engystomops</taxon>
    </lineage>
</organism>
<evidence type="ECO:0000313" key="2">
    <source>
        <dbReference type="Proteomes" id="UP000824782"/>
    </source>
</evidence>
<dbReference type="AlphaFoldDB" id="A0AAV7BWU9"/>
<dbReference type="EMBL" id="WNYA01000004">
    <property type="protein sequence ID" value="KAG8577083.1"/>
    <property type="molecule type" value="Genomic_DNA"/>
</dbReference>
<dbReference type="Proteomes" id="UP000824782">
    <property type="component" value="Unassembled WGS sequence"/>
</dbReference>
<evidence type="ECO:0000313" key="1">
    <source>
        <dbReference type="EMBL" id="KAG8577083.1"/>
    </source>
</evidence>
<sequence>MQWHSFCIPSTFYNAVDLQKNMMQQKKPFFYLHMQSSSIYISCCPFAHWSALESSHFRILFPNFDLTWFLLHAPFSHFIVSFR</sequence>
<protein>
    <submittedName>
        <fullName evidence="1">Uncharacterized protein</fullName>
    </submittedName>
</protein>
<keyword evidence="2" id="KW-1185">Reference proteome</keyword>
<reference evidence="1" key="1">
    <citation type="thesis" date="2020" institute="ProQuest LLC" country="789 East Eisenhower Parkway, Ann Arbor, MI, USA">
        <title>Comparative Genomics and Chromosome Evolution.</title>
        <authorList>
            <person name="Mudd A.B."/>
        </authorList>
    </citation>
    <scope>NUCLEOTIDE SEQUENCE</scope>
    <source>
        <strain evidence="1">237g6f4</strain>
        <tissue evidence="1">Blood</tissue>
    </source>
</reference>
<proteinExistence type="predicted"/>